<name>A0A150NY89_SORCE</name>
<dbReference type="EMBL" id="JELX01004606">
    <property type="protein sequence ID" value="KYF46744.1"/>
    <property type="molecule type" value="Genomic_DNA"/>
</dbReference>
<reference evidence="1 2" key="1">
    <citation type="submission" date="2014-02" db="EMBL/GenBank/DDBJ databases">
        <title>The small core and large imbalanced accessory genome model reveals a collaborative survival strategy of Sorangium cellulosum strains in nature.</title>
        <authorList>
            <person name="Han K."/>
            <person name="Peng R."/>
            <person name="Blom J."/>
            <person name="Li Y.-Z."/>
        </authorList>
    </citation>
    <scope>NUCLEOTIDE SEQUENCE [LARGE SCALE GENOMIC DNA]</scope>
    <source>
        <strain evidence="1 2">So0157-18</strain>
    </source>
</reference>
<protein>
    <submittedName>
        <fullName evidence="1">Uncharacterized protein</fullName>
    </submittedName>
</protein>
<comment type="caution">
    <text evidence="1">The sequence shown here is derived from an EMBL/GenBank/DDBJ whole genome shotgun (WGS) entry which is preliminary data.</text>
</comment>
<accession>A0A150NY89</accession>
<gene>
    <name evidence="1" type="ORF">BE04_40065</name>
</gene>
<proteinExistence type="predicted"/>
<dbReference type="AlphaFoldDB" id="A0A150NY89"/>
<evidence type="ECO:0000313" key="2">
    <source>
        <dbReference type="Proteomes" id="UP000075604"/>
    </source>
</evidence>
<dbReference type="Proteomes" id="UP000075604">
    <property type="component" value="Unassembled WGS sequence"/>
</dbReference>
<sequence>MIPRASLLATAALLALSACLPSETRPEPGELVYTISGAADVLGGVQSSDGWSIEFSRFLLAARYVTTHESSACSVTAIADTPTLVDARVPGQHEVGRVLATGECGFTYHVGPLPPREYYDVEEWLGPGVTDEDLALVESLTTGAYVEGKATKGEVTKVFRWSFLFQDFCSGGLLWNADEGSGPTIRLRSGATERADLVIRGDHLFFDRMDEAAAQVRFDPIAGADNHSAHGNADGEVTREELMHVPLSALARADGRYASEWGLDLGTWMDMRMANVGHLNGTEACSSLDLE</sequence>
<evidence type="ECO:0000313" key="1">
    <source>
        <dbReference type="EMBL" id="KYF46744.1"/>
    </source>
</evidence>
<dbReference type="PROSITE" id="PS51257">
    <property type="entry name" value="PROKAR_LIPOPROTEIN"/>
    <property type="match status" value="1"/>
</dbReference>
<organism evidence="1 2">
    <name type="scientific">Sorangium cellulosum</name>
    <name type="common">Polyangium cellulosum</name>
    <dbReference type="NCBI Taxonomy" id="56"/>
    <lineage>
        <taxon>Bacteria</taxon>
        <taxon>Pseudomonadati</taxon>
        <taxon>Myxococcota</taxon>
        <taxon>Polyangia</taxon>
        <taxon>Polyangiales</taxon>
        <taxon>Polyangiaceae</taxon>
        <taxon>Sorangium</taxon>
    </lineage>
</organism>